<sequence>MGVTGVFPFFGVKEANRTRIVDQTRGKRIGVDVSILVYQHVFKTLDYQQAQSLCHFLYTDNGRQHDLPVSFWSKLLDKGLGLIQKLADSYEAEIIVVLDGETPPSKQHTVDERKRASLQAYTDAVHHQMAHEVHKSDEAYKKAIRAPKEYLGLLARKAVEQGIQVVVAPFEADHQLLHMVACGDIAFIWSEDSDFIVYGGRQLQNFIVKPTINSGQGLVITSADIFCVHQHDTKRGTKLYDFTYWTHDQLLWLTCMVGNDYCRGLHGIALKKGYELMMKAGSNGMAVSNINDLLAFLSSARSTEHQKAELQSGQPDGLSFEDGVRRATFAMKHQAVYNVNQQAFVNRLSCGDADTTPDAVTEQWAGSPQTALERVTAAGASPHGYARGDMLPVPRCFADVAPSVVVMMTPTGMPTDNWYMDVDVLKKGYRVPFLDDLTCNHHFSQKTVSGTATPRGAGATLFKGAIRASSMHSAMLLDGGRKTSCRCPYSCPATAPPWKISKGIEKSLSKSIPNYRRVVGSTGQP</sequence>
<dbReference type="InterPro" id="IPR006084">
    <property type="entry name" value="XPG/Rad2"/>
</dbReference>
<dbReference type="SMART" id="SM00484">
    <property type="entry name" value="XPGI"/>
    <property type="match status" value="1"/>
</dbReference>
<reference evidence="6" key="1">
    <citation type="submission" date="2025-08" db="UniProtKB">
        <authorList>
            <consortium name="RefSeq"/>
        </authorList>
    </citation>
    <scope>IDENTIFICATION</scope>
    <source>
        <tissue evidence="6">Whole organism</tissue>
    </source>
</reference>
<evidence type="ECO:0000256" key="1">
    <source>
        <dbReference type="ARBA" id="ARBA00022723"/>
    </source>
</evidence>
<dbReference type="PRINTS" id="PR00853">
    <property type="entry name" value="XPGRADSUPER"/>
</dbReference>
<dbReference type="GO" id="GO:0046872">
    <property type="term" value="F:metal ion binding"/>
    <property type="evidence" value="ECO:0007669"/>
    <property type="project" value="UniProtKB-KW"/>
</dbReference>
<dbReference type="GeneID" id="108679087"/>
<dbReference type="Gene3D" id="3.40.50.1010">
    <property type="entry name" value="5'-nuclease"/>
    <property type="match status" value="1"/>
</dbReference>
<dbReference type="InterPro" id="IPR006086">
    <property type="entry name" value="XPG-I_dom"/>
</dbReference>
<dbReference type="PANTHER" id="PTHR11081:SF9">
    <property type="entry name" value="FLAP ENDONUCLEASE 1"/>
    <property type="match status" value="1"/>
</dbReference>
<dbReference type="Proteomes" id="UP000694843">
    <property type="component" value="Unplaced"/>
</dbReference>
<evidence type="ECO:0000313" key="5">
    <source>
        <dbReference type="Proteomes" id="UP000694843"/>
    </source>
</evidence>
<keyword evidence="2" id="KW-0540">Nuclease</keyword>
<name>A0A8B7PCX3_HYAAZ</name>
<dbReference type="SUPFAM" id="SSF88723">
    <property type="entry name" value="PIN domain-like"/>
    <property type="match status" value="1"/>
</dbReference>
<dbReference type="KEGG" id="hazt:108679087"/>
<evidence type="ECO:0000259" key="4">
    <source>
        <dbReference type="SMART" id="SM00484"/>
    </source>
</evidence>
<feature type="domain" description="XPG-I" evidence="4">
    <location>
        <begin position="159"/>
        <end position="239"/>
    </location>
</feature>
<protein>
    <submittedName>
        <fullName evidence="6">DNA damage-inducible protein DIN7-like</fullName>
    </submittedName>
</protein>
<evidence type="ECO:0000256" key="2">
    <source>
        <dbReference type="ARBA" id="ARBA00022759"/>
    </source>
</evidence>
<dbReference type="InterPro" id="IPR036279">
    <property type="entry name" value="5-3_exonuclease_C_sf"/>
</dbReference>
<keyword evidence="3" id="KW-0460">Magnesium</keyword>
<organism evidence="5 6">
    <name type="scientific">Hyalella azteca</name>
    <name type="common">Amphipod</name>
    <dbReference type="NCBI Taxonomy" id="294128"/>
    <lineage>
        <taxon>Eukaryota</taxon>
        <taxon>Metazoa</taxon>
        <taxon>Ecdysozoa</taxon>
        <taxon>Arthropoda</taxon>
        <taxon>Crustacea</taxon>
        <taxon>Multicrustacea</taxon>
        <taxon>Malacostraca</taxon>
        <taxon>Eumalacostraca</taxon>
        <taxon>Peracarida</taxon>
        <taxon>Amphipoda</taxon>
        <taxon>Senticaudata</taxon>
        <taxon>Talitrida</taxon>
        <taxon>Talitroidea</taxon>
        <taxon>Hyalellidae</taxon>
        <taxon>Hyalella</taxon>
    </lineage>
</organism>
<evidence type="ECO:0000256" key="3">
    <source>
        <dbReference type="ARBA" id="ARBA00022842"/>
    </source>
</evidence>
<keyword evidence="1" id="KW-0479">Metal-binding</keyword>
<accession>A0A8B7PCX3</accession>
<keyword evidence="5" id="KW-1185">Reference proteome</keyword>
<dbReference type="RefSeq" id="XP_018023101.1">
    <property type="nucleotide sequence ID" value="XM_018167612.1"/>
</dbReference>
<dbReference type="AlphaFoldDB" id="A0A8B7PCX3"/>
<dbReference type="Pfam" id="PF00867">
    <property type="entry name" value="XPG_I"/>
    <property type="match status" value="1"/>
</dbReference>
<evidence type="ECO:0000313" key="6">
    <source>
        <dbReference type="RefSeq" id="XP_018023101.1"/>
    </source>
</evidence>
<proteinExistence type="predicted"/>
<dbReference type="Gene3D" id="1.10.150.20">
    <property type="entry name" value="5' to 3' exonuclease, C-terminal subdomain"/>
    <property type="match status" value="1"/>
</dbReference>
<dbReference type="InterPro" id="IPR029060">
    <property type="entry name" value="PIN-like_dom_sf"/>
</dbReference>
<dbReference type="PANTHER" id="PTHR11081">
    <property type="entry name" value="FLAP ENDONUCLEASE FAMILY MEMBER"/>
    <property type="match status" value="1"/>
</dbReference>
<keyword evidence="2" id="KW-0378">Hydrolase</keyword>
<gene>
    <name evidence="6" type="primary">LOC108679087</name>
</gene>
<dbReference type="SUPFAM" id="SSF47807">
    <property type="entry name" value="5' to 3' exonuclease, C-terminal subdomain"/>
    <property type="match status" value="1"/>
</dbReference>
<dbReference type="GO" id="GO:0017108">
    <property type="term" value="F:5'-flap endonuclease activity"/>
    <property type="evidence" value="ECO:0007669"/>
    <property type="project" value="TreeGrafter"/>
</dbReference>
<dbReference type="OrthoDB" id="26491at2759"/>
<keyword evidence="2" id="KW-0255">Endonuclease</keyword>